<reference evidence="2 3" key="1">
    <citation type="submission" date="2024-04" db="EMBL/GenBank/DDBJ databases">
        <authorList>
            <person name="Fracassetti M."/>
        </authorList>
    </citation>
    <scope>NUCLEOTIDE SEQUENCE [LARGE SCALE GENOMIC DNA]</scope>
</reference>
<name>A0AAV2E3F3_9ROSI</name>
<sequence>MVRLFDFKSNKHFVASSDKSTLKVYELSNPTIYPSYIRKAHWKEVGNIIPRDHDDSDEGDDYSSSGTNETSYDGMMFFDGQAEIKGREALTKLAQHLARLRLMVSPQGHCFKDVTELGEHKDFGIHYLRLNDLFNWPFHGVSMASLTTWPRCLLKYTMPSREKQPATTATTGGVSKEKYEELKRTVKKKEEDLEKLREEMEEQDEELQKLKEEMEGASEKHEAELRELEEKKDEELRRLANKKKDELETLRKEKAEHELEQQRQKQSWAITATTRYFSNDTVLKSRRQPVPLDTWSGLLRRTPYFSHWDTTFKYEPYAIGASTWFPTTMVQLVDEEPRDWNPPPKIYLFSSGFGAFDTQNWWFVKTTHPDGGVTMIAYYDGNRTWFDGLGYPIPLPVARTHRFDTNTPFFFVYVVDRYKLGFMYRD</sequence>
<protein>
    <submittedName>
        <fullName evidence="2">Uncharacterized protein</fullName>
    </submittedName>
</protein>
<proteinExistence type="predicted"/>
<accession>A0AAV2E3F3</accession>
<dbReference type="AlphaFoldDB" id="A0AAV2E3F3"/>
<dbReference type="Proteomes" id="UP001497516">
    <property type="component" value="Chromosome 4"/>
</dbReference>
<feature type="region of interest" description="Disordered" evidence="1">
    <location>
        <begin position="49"/>
        <end position="68"/>
    </location>
</feature>
<organism evidence="2 3">
    <name type="scientific">Linum trigynum</name>
    <dbReference type="NCBI Taxonomy" id="586398"/>
    <lineage>
        <taxon>Eukaryota</taxon>
        <taxon>Viridiplantae</taxon>
        <taxon>Streptophyta</taxon>
        <taxon>Embryophyta</taxon>
        <taxon>Tracheophyta</taxon>
        <taxon>Spermatophyta</taxon>
        <taxon>Magnoliopsida</taxon>
        <taxon>eudicotyledons</taxon>
        <taxon>Gunneridae</taxon>
        <taxon>Pentapetalae</taxon>
        <taxon>rosids</taxon>
        <taxon>fabids</taxon>
        <taxon>Malpighiales</taxon>
        <taxon>Linaceae</taxon>
        <taxon>Linum</taxon>
    </lineage>
</organism>
<dbReference type="EMBL" id="OZ034817">
    <property type="protein sequence ID" value="CAL1380212.1"/>
    <property type="molecule type" value="Genomic_DNA"/>
</dbReference>
<gene>
    <name evidence="2" type="ORF">LTRI10_LOCUS21671</name>
</gene>
<evidence type="ECO:0000313" key="3">
    <source>
        <dbReference type="Proteomes" id="UP001497516"/>
    </source>
</evidence>
<feature type="region of interest" description="Disordered" evidence="1">
    <location>
        <begin position="211"/>
        <end position="232"/>
    </location>
</feature>
<evidence type="ECO:0000313" key="2">
    <source>
        <dbReference type="EMBL" id="CAL1380212.1"/>
    </source>
</evidence>
<keyword evidence="3" id="KW-1185">Reference proteome</keyword>
<evidence type="ECO:0000256" key="1">
    <source>
        <dbReference type="SAM" id="MobiDB-lite"/>
    </source>
</evidence>